<evidence type="ECO:0000313" key="2">
    <source>
        <dbReference type="Proteomes" id="UP000654918"/>
    </source>
</evidence>
<dbReference type="AlphaFoldDB" id="A0A8H6KD17"/>
<proteinExistence type="predicted"/>
<keyword evidence="2" id="KW-1185">Reference proteome</keyword>
<name>A0A8H6KD17_9PEZI</name>
<evidence type="ECO:0000313" key="1">
    <source>
        <dbReference type="EMBL" id="KAF6828698.1"/>
    </source>
</evidence>
<comment type="caution">
    <text evidence="1">The sequence shown here is derived from an EMBL/GenBank/DDBJ whole genome shotgun (WGS) entry which is preliminary data.</text>
</comment>
<sequence length="633" mass="71871">MADQKRSGDVLATLPIEIRKDILNNIGRQDALNICSHSAAMYRASLPLAKQLLESELGPDVISQVFPDAHAFTTFPNLAQFADDEKKAAVKLHLTKWRNGDLISKMSELDKIEAAHYLERIVVPFARDFAHKNADIFDGHLQLRFPDWSHPSRGVATGSTSQYHTLVPAGPLADFYPAERVRLLRAFCRFDIMSKVIKARPGTQLYSMAEQKDLLSELFDAWEVEEITCVQKYVLDLHLLLVREYMAEIPRFVAGWAARADRIRGAGTVEEARDSITQAYAILRGDFPWHQQPAVAPIQGPFHVNFKIDFKMRNCLGVEAPIRKFPFLDVETQSTFVKQIATFGLDHLHELLSCSPWRYVYWLRDNQDDLLANMATPEQAQYFGMDPNQLWVEPDEEFAVHLHGAVVPNTEDDNGSDDGDGPDNEPVVYFGLNPGKREDQSNLGWRLLKNASAKSIEGFRRCGWVFWDEARLRQQRFWKHADHERVRSGSRLAWVMHPYVQGHYGITNPPAEDQIDDHSLSSDDINELFASVDSSDGPGDTGVFPTTPDHILTPYALNNQPPPNAMFLLTVAGPSAADEKLSRYHDENKDRYGDRWGLRNPIHPLLKVACWQFNRRDWDNFMGPIGLDTPLSM</sequence>
<accession>A0A8H6KD17</accession>
<dbReference type="Proteomes" id="UP000654918">
    <property type="component" value="Unassembled WGS sequence"/>
</dbReference>
<reference evidence="1" key="1">
    <citation type="journal article" date="2020" name="Phytopathology">
        <title>Genome Sequence Resources of Colletotrichum truncatum, C. plurivorum, C. musicola, and C. sojae: Four Species Pathogenic to Soybean (Glycine max).</title>
        <authorList>
            <person name="Rogerio F."/>
            <person name="Boufleur T.R."/>
            <person name="Ciampi-Guillardi M."/>
            <person name="Sukno S.A."/>
            <person name="Thon M.R."/>
            <person name="Massola Junior N.S."/>
            <person name="Baroncelli R."/>
        </authorList>
    </citation>
    <scope>NUCLEOTIDE SEQUENCE</scope>
    <source>
        <strain evidence="1">LFN00145</strain>
    </source>
</reference>
<organism evidence="1 2">
    <name type="scientific">Colletotrichum plurivorum</name>
    <dbReference type="NCBI Taxonomy" id="2175906"/>
    <lineage>
        <taxon>Eukaryota</taxon>
        <taxon>Fungi</taxon>
        <taxon>Dikarya</taxon>
        <taxon>Ascomycota</taxon>
        <taxon>Pezizomycotina</taxon>
        <taxon>Sordariomycetes</taxon>
        <taxon>Hypocreomycetidae</taxon>
        <taxon>Glomerellales</taxon>
        <taxon>Glomerellaceae</taxon>
        <taxon>Colletotrichum</taxon>
        <taxon>Colletotrichum orchidearum species complex</taxon>
    </lineage>
</organism>
<gene>
    <name evidence="1" type="ORF">CPLU01_08360</name>
</gene>
<dbReference type="EMBL" id="WIGO01000118">
    <property type="protein sequence ID" value="KAF6828698.1"/>
    <property type="molecule type" value="Genomic_DNA"/>
</dbReference>
<protein>
    <submittedName>
        <fullName evidence="1">Uncharacterized protein</fullName>
    </submittedName>
</protein>